<dbReference type="AlphaFoldDB" id="A0A068VNV6"/>
<dbReference type="InterPro" id="IPR025242">
    <property type="entry name" value="DUF4193"/>
</dbReference>
<evidence type="ECO:0008006" key="3">
    <source>
        <dbReference type="Google" id="ProtNLM"/>
    </source>
</evidence>
<feature type="region of interest" description="Disordered" evidence="1">
    <location>
        <begin position="1"/>
        <end position="33"/>
    </location>
</feature>
<proteinExistence type="predicted"/>
<name>A0A068VNV6_PROFF</name>
<organism evidence="2">
    <name type="scientific">Propionibacterium freudenreichii subsp. freudenreichii</name>
    <dbReference type="NCBI Taxonomy" id="66712"/>
    <lineage>
        <taxon>Bacteria</taxon>
        <taxon>Bacillati</taxon>
        <taxon>Actinomycetota</taxon>
        <taxon>Actinomycetes</taxon>
        <taxon>Propionibacteriales</taxon>
        <taxon>Propionibacteriaceae</taxon>
        <taxon>Propionibacterium</taxon>
    </lineage>
</organism>
<dbReference type="RefSeq" id="WP_013162095.1">
    <property type="nucleotide sequence ID" value="NZ_CP010341.1"/>
</dbReference>
<accession>A0A068VNV6</accession>
<reference evidence="2" key="1">
    <citation type="submission" date="2014-08" db="EMBL/GenBank/DDBJ databases">
        <authorList>
            <person name="Falentin Helene"/>
        </authorList>
    </citation>
    <scope>NUCLEOTIDE SEQUENCE</scope>
</reference>
<evidence type="ECO:0000313" key="2">
    <source>
        <dbReference type="EMBL" id="CEP26278.1"/>
    </source>
</evidence>
<protein>
    <recommendedName>
        <fullName evidence="3">dUTPase</fullName>
    </recommendedName>
</protein>
<gene>
    <name evidence="2" type="ORF">PFCIRM138_06350</name>
</gene>
<dbReference type="Pfam" id="PF13834">
    <property type="entry name" value="DUF4193"/>
    <property type="match status" value="1"/>
</dbReference>
<sequence>MARDYDAPRETDEDLTETPVAEMPGREPSVATIDDDEDLLLAETFELPGADLSGEELTVQVVPKQKDEFTCTRCFLVHHHSQLVSTVGSEPAVCAECATE</sequence>
<dbReference type="KEGG" id="pfre:RM25_2138"/>
<dbReference type="EMBL" id="LM676400">
    <property type="protein sequence ID" value="CEP26278.1"/>
    <property type="molecule type" value="Genomic_DNA"/>
</dbReference>
<feature type="compositionally biased region" description="Basic and acidic residues" evidence="1">
    <location>
        <begin position="1"/>
        <end position="10"/>
    </location>
</feature>
<evidence type="ECO:0000256" key="1">
    <source>
        <dbReference type="SAM" id="MobiDB-lite"/>
    </source>
</evidence>
<dbReference type="PATRIC" id="fig|66712.6.peg.2185"/>